<evidence type="ECO:0000313" key="3">
    <source>
        <dbReference type="Proteomes" id="UP000297703"/>
    </source>
</evidence>
<evidence type="ECO:0000256" key="1">
    <source>
        <dbReference type="SAM" id="MobiDB-lite"/>
    </source>
</evidence>
<feature type="compositionally biased region" description="Polar residues" evidence="1">
    <location>
        <begin position="245"/>
        <end position="255"/>
    </location>
</feature>
<dbReference type="Proteomes" id="UP000297703">
    <property type="component" value="Unassembled WGS sequence"/>
</dbReference>
<reference evidence="2 3" key="1">
    <citation type="submission" date="2019-04" db="EMBL/GenBank/DDBJ databases">
        <title>Draft genome of the big-headed turtle Platysternon megacephalum.</title>
        <authorList>
            <person name="Gong S."/>
        </authorList>
    </citation>
    <scope>NUCLEOTIDE SEQUENCE [LARGE SCALE GENOMIC DNA]</scope>
    <source>
        <strain evidence="2">DO16091913</strain>
        <tissue evidence="2">Muscle</tissue>
    </source>
</reference>
<dbReference type="EMBL" id="QXTE01000138">
    <property type="protein sequence ID" value="TFK04416.1"/>
    <property type="molecule type" value="Genomic_DNA"/>
</dbReference>
<protein>
    <submittedName>
        <fullName evidence="2">Protein tyrosine phosphatase type IVA 1</fullName>
    </submittedName>
</protein>
<evidence type="ECO:0000313" key="2">
    <source>
        <dbReference type="EMBL" id="TFK04416.1"/>
    </source>
</evidence>
<sequence length="401" mass="44137">MKHVRQVLCMCQDMNSGEDLQEQSIHKSILHHQERLFTAVQNLSSEATDLDAVHDTGKTGWFEAGPFLSGLYSCSATEQPEQWQALKALQDVPTPAWCTLLKTGNGTHLVLFLRHMAINPREGDGSFGQLSNLATTESKYQNILDCESATSEQDNCKIMVRNVLQQASGGKLALPQGHINDGLRNKSMENLTFPQTSSTAMNSRRLQTSFDFGKAAPTSRLTTFPFATLQTASFIGSFRKSETESSIATTTQPLTQGAKPWTELSFSSSQSNSRRQQWSAATSTGKDSARKEVKLSRKSKTPITKVPDTACDSAASKRYERTQSILDHTRRILHQGHGKPSSPSVKERSALYLSETAAHAGSLPKSNTTKESAAHPLDSQKASKRSIHPNTQMVFTHHHSH</sequence>
<feature type="compositionally biased region" description="Low complexity" evidence="1">
    <location>
        <begin position="265"/>
        <end position="279"/>
    </location>
</feature>
<feature type="region of interest" description="Disordered" evidence="1">
    <location>
        <begin position="245"/>
        <end position="308"/>
    </location>
</feature>
<gene>
    <name evidence="2" type="ORF">DR999_PMT13044</name>
</gene>
<comment type="caution">
    <text evidence="2">The sequence shown here is derived from an EMBL/GenBank/DDBJ whole genome shotgun (WGS) entry which is preliminary data.</text>
</comment>
<dbReference type="STRING" id="55544.A0A4D9E2B7"/>
<organism evidence="2 3">
    <name type="scientific">Platysternon megacephalum</name>
    <name type="common">big-headed turtle</name>
    <dbReference type="NCBI Taxonomy" id="55544"/>
    <lineage>
        <taxon>Eukaryota</taxon>
        <taxon>Metazoa</taxon>
        <taxon>Chordata</taxon>
        <taxon>Craniata</taxon>
        <taxon>Vertebrata</taxon>
        <taxon>Euteleostomi</taxon>
        <taxon>Archelosauria</taxon>
        <taxon>Testudinata</taxon>
        <taxon>Testudines</taxon>
        <taxon>Cryptodira</taxon>
        <taxon>Durocryptodira</taxon>
        <taxon>Testudinoidea</taxon>
        <taxon>Platysternidae</taxon>
        <taxon>Platysternon</taxon>
    </lineage>
</organism>
<feature type="region of interest" description="Disordered" evidence="1">
    <location>
        <begin position="355"/>
        <end position="388"/>
    </location>
</feature>
<reference evidence="2 3" key="2">
    <citation type="submission" date="2019-04" db="EMBL/GenBank/DDBJ databases">
        <title>The genome sequence of big-headed turtle.</title>
        <authorList>
            <person name="Gong S."/>
        </authorList>
    </citation>
    <scope>NUCLEOTIDE SEQUENCE [LARGE SCALE GENOMIC DNA]</scope>
    <source>
        <strain evidence="2">DO16091913</strain>
        <tissue evidence="2">Muscle</tissue>
    </source>
</reference>
<dbReference type="AlphaFoldDB" id="A0A4D9E2B7"/>
<accession>A0A4D9E2B7</accession>
<keyword evidence="3" id="KW-1185">Reference proteome</keyword>
<feature type="region of interest" description="Disordered" evidence="1">
    <location>
        <begin position="329"/>
        <end position="348"/>
    </location>
</feature>
<name>A0A4D9E2B7_9SAUR</name>
<proteinExistence type="predicted"/>